<dbReference type="Proteomes" id="UP000323067">
    <property type="component" value="Chromosome vi"/>
</dbReference>
<dbReference type="Gene3D" id="3.80.10.10">
    <property type="entry name" value="Ribonuclease Inhibitor"/>
    <property type="match status" value="1"/>
</dbReference>
<evidence type="ECO:0000313" key="2">
    <source>
        <dbReference type="Proteomes" id="UP000323067"/>
    </source>
</evidence>
<dbReference type="SUPFAM" id="SSF52047">
    <property type="entry name" value="RNI-like"/>
    <property type="match status" value="1"/>
</dbReference>
<dbReference type="AlphaFoldDB" id="A0A2H4S9Q0"/>
<dbReference type="InterPro" id="IPR032675">
    <property type="entry name" value="LRR_dom_sf"/>
</dbReference>
<name>A0A2H4S9Q0_CORMI</name>
<accession>A0A2H4S9Q0</accession>
<gene>
    <name evidence="1" type="ORF">A9K55_006115</name>
</gene>
<organism evidence="1 2">
    <name type="scientific">Cordyceps militaris</name>
    <name type="common">Caterpillar fungus</name>
    <name type="synonym">Clavaria militaris</name>
    <dbReference type="NCBI Taxonomy" id="73501"/>
    <lineage>
        <taxon>Eukaryota</taxon>
        <taxon>Fungi</taxon>
        <taxon>Dikarya</taxon>
        <taxon>Ascomycota</taxon>
        <taxon>Pezizomycotina</taxon>
        <taxon>Sordariomycetes</taxon>
        <taxon>Hypocreomycetidae</taxon>
        <taxon>Hypocreales</taxon>
        <taxon>Cordycipitaceae</taxon>
        <taxon>Cordyceps</taxon>
    </lineage>
</organism>
<evidence type="ECO:0008006" key="3">
    <source>
        <dbReference type="Google" id="ProtNLM"/>
    </source>
</evidence>
<reference evidence="1 2" key="1">
    <citation type="journal article" date="2017" name="BMC Genomics">
        <title>Chromosome level assembly and secondary metabolite potential of the parasitic fungus Cordyceps militaris.</title>
        <authorList>
            <person name="Kramer G.J."/>
            <person name="Nodwell J.R."/>
        </authorList>
    </citation>
    <scope>NUCLEOTIDE SEQUENCE [LARGE SCALE GENOMIC DNA]</scope>
    <source>
        <strain evidence="1 2">ATCC 34164</strain>
    </source>
</reference>
<proteinExistence type="predicted"/>
<evidence type="ECO:0000313" key="1">
    <source>
        <dbReference type="EMBL" id="ATY59822.1"/>
    </source>
</evidence>
<dbReference type="EMBL" id="CP023323">
    <property type="protein sequence ID" value="ATY59822.1"/>
    <property type="molecule type" value="Genomic_DNA"/>
</dbReference>
<dbReference type="VEuPathDB" id="FungiDB:A9K55_006115"/>
<sequence length="479" mass="55409">MELNATTRALSQPHIVQAICNELPDDSLAVAACINHDFFVFATETKWNTQPPLWALQQRVQLSRRQLYASKVRSLALDDMAMRKYLHACRKVHFSGMKKLTLERYGVEWVSDDSKMNYDFMHLYLPEQLEALVLSECSPTNPLLGALAERCHRLRSLRLPAYAPRFDFEALAALMAANPLLEELDLHPRIFRIREVLPTPLLLQCARQRNLRSIRLPSTMQASAEQFRRIEAEISEPFPALQKLAWADLPSIALPLLSKWCRNMSELLISIHDKDVPVLEALSNMTKLKQARLHVPQEMTMSRSEIVALTSLQRLEDFSYTVYSSRMSTTEFSLTANEFEKWIAHFPALREFEMEVDVRLPRGYDSALATLARCCPHIERLKWPTHIDFSELDLESLSTPLFPNLQFLTVSFAATDVYEEKFPYNYSKEEVVKVLCHHFPKLFRFTIQSPDGCEGVEIIRKAFRTYEDKNTPKNWDPWA</sequence>
<dbReference type="VEuPathDB" id="FungiDB:CCM_02832"/>
<protein>
    <recommendedName>
        <fullName evidence="3">F-box domain-containing protein</fullName>
    </recommendedName>
</protein>